<dbReference type="InterPro" id="IPR023214">
    <property type="entry name" value="HAD_sf"/>
</dbReference>
<dbReference type="InterPro" id="IPR006385">
    <property type="entry name" value="HAD_hydro_SerB1"/>
</dbReference>
<dbReference type="InterPro" id="IPR036412">
    <property type="entry name" value="HAD-like_sf"/>
</dbReference>
<proteinExistence type="predicted"/>
<dbReference type="Gene3D" id="1.20.1440.100">
    <property type="entry name" value="SG protein - dephosphorylation function"/>
    <property type="match status" value="1"/>
</dbReference>
<gene>
    <name evidence="2" type="ORF">GNQ20_23300</name>
</gene>
<dbReference type="EMBL" id="WOAJ01000011">
    <property type="protein sequence ID" value="MUI60732.1"/>
    <property type="molecule type" value="Genomic_DNA"/>
</dbReference>
<dbReference type="SUPFAM" id="SSF56784">
    <property type="entry name" value="HAD-like"/>
    <property type="match status" value="1"/>
</dbReference>
<protein>
    <submittedName>
        <fullName evidence="2">HAD-IB family hydrolase</fullName>
    </submittedName>
</protein>
<organism evidence="2">
    <name type="scientific">Pseudomonas aeruginosa</name>
    <dbReference type="NCBI Taxonomy" id="287"/>
    <lineage>
        <taxon>Bacteria</taxon>
        <taxon>Pseudomonadati</taxon>
        <taxon>Pseudomonadota</taxon>
        <taxon>Gammaproteobacteria</taxon>
        <taxon>Pseudomonadales</taxon>
        <taxon>Pseudomonadaceae</taxon>
        <taxon>Pseudomonas</taxon>
    </lineage>
</organism>
<dbReference type="Gene3D" id="3.40.50.1000">
    <property type="entry name" value="HAD superfamily/HAD-like"/>
    <property type="match status" value="1"/>
</dbReference>
<dbReference type="NCBIfam" id="TIGR01490">
    <property type="entry name" value="HAD-SF-IB-hyp1"/>
    <property type="match status" value="1"/>
</dbReference>
<reference evidence="2" key="1">
    <citation type="submission" date="2019-11" db="EMBL/GenBank/DDBJ databases">
        <title>Genomes of ocular Pseudomonas aeruginosa isolates.</title>
        <authorList>
            <person name="Khan M."/>
            <person name="Rice S.A."/>
            <person name="Willcox M.D.P."/>
            <person name="Stapleton F."/>
        </authorList>
    </citation>
    <scope>NUCLEOTIDE SEQUENCE</scope>
    <source>
        <strain evidence="2">PA206</strain>
    </source>
</reference>
<dbReference type="InterPro" id="IPR050582">
    <property type="entry name" value="HAD-like_SerB"/>
</dbReference>
<accession>A0A6A9K6U8</accession>
<name>A0A6A9K6U8_PSEAI</name>
<sequence>MSASRSRPTLAVFDFDGTLTDRHTFWRYMRFVSGAPRFWLSLAGLLPEIVGVLLGTTPLMQARRSLIRCHFRGLASDRERAHARVFVNEQLPAWLRPAALRRLRWHQAKGHTTLLISNAPENYLRPWANTVGFDHVCGTRLAGGPHTLSGDIEGHNCVDGEKVARLRACVGDLADYDIYAYGDSSGDAALLAIATFPFYRNWY</sequence>
<evidence type="ECO:0000256" key="1">
    <source>
        <dbReference type="SAM" id="Phobius"/>
    </source>
</evidence>
<keyword evidence="1" id="KW-0812">Transmembrane</keyword>
<keyword evidence="1" id="KW-0472">Membrane</keyword>
<dbReference type="PANTHER" id="PTHR43344:SF14">
    <property type="entry name" value="HAD-IB FAMILY HYDROLASE"/>
    <property type="match status" value="1"/>
</dbReference>
<dbReference type="AlphaFoldDB" id="A0A6A9K6U8"/>
<evidence type="ECO:0000313" key="2">
    <source>
        <dbReference type="EMBL" id="MUI60732.1"/>
    </source>
</evidence>
<dbReference type="Pfam" id="PF12710">
    <property type="entry name" value="HAD"/>
    <property type="match status" value="1"/>
</dbReference>
<dbReference type="RefSeq" id="WP_114232441.1">
    <property type="nucleotide sequence ID" value="NZ_BSBA01000007.1"/>
</dbReference>
<dbReference type="CDD" id="cd02612">
    <property type="entry name" value="HAD_PGPPase"/>
    <property type="match status" value="1"/>
</dbReference>
<dbReference type="GO" id="GO:0036424">
    <property type="term" value="F:L-phosphoserine phosphatase activity"/>
    <property type="evidence" value="ECO:0007669"/>
    <property type="project" value="TreeGrafter"/>
</dbReference>
<dbReference type="GO" id="GO:0005737">
    <property type="term" value="C:cytoplasm"/>
    <property type="evidence" value="ECO:0007669"/>
    <property type="project" value="TreeGrafter"/>
</dbReference>
<comment type="caution">
    <text evidence="2">The sequence shown here is derived from an EMBL/GenBank/DDBJ whole genome shotgun (WGS) entry which is preliminary data.</text>
</comment>
<dbReference type="NCBIfam" id="TIGR01488">
    <property type="entry name" value="HAD-SF-IB"/>
    <property type="match status" value="1"/>
</dbReference>
<dbReference type="GO" id="GO:0000287">
    <property type="term" value="F:magnesium ion binding"/>
    <property type="evidence" value="ECO:0007669"/>
    <property type="project" value="TreeGrafter"/>
</dbReference>
<dbReference type="GO" id="GO:0006564">
    <property type="term" value="P:L-serine biosynthetic process"/>
    <property type="evidence" value="ECO:0007669"/>
    <property type="project" value="TreeGrafter"/>
</dbReference>
<keyword evidence="1" id="KW-1133">Transmembrane helix</keyword>
<dbReference type="PANTHER" id="PTHR43344">
    <property type="entry name" value="PHOSPHOSERINE PHOSPHATASE"/>
    <property type="match status" value="1"/>
</dbReference>
<feature type="transmembrane region" description="Helical" evidence="1">
    <location>
        <begin position="38"/>
        <end position="60"/>
    </location>
</feature>
<keyword evidence="2" id="KW-0378">Hydrolase</keyword>